<reference evidence="1 2" key="1">
    <citation type="journal article" date="2014" name="Genome Announc.">
        <title>Genome Sequence of an Alphabaculovirus Isolated from Choristoneura murinana.</title>
        <authorList>
            <person name="Rohrmann G.F."/>
            <person name="Erlandson M.A."/>
            <person name="Theilmann D.A."/>
        </authorList>
    </citation>
    <scope>NUCLEOTIDE SEQUENCE [LARGE SCALE GENOMIC DNA]</scope>
    <source>
        <strain evidence="1 2">Darmstadt</strain>
    </source>
</reference>
<dbReference type="Proteomes" id="UP000203482">
    <property type="component" value="Segment"/>
</dbReference>
<dbReference type="GO" id="GO:0016301">
    <property type="term" value="F:kinase activity"/>
    <property type="evidence" value="ECO:0007669"/>
    <property type="project" value="UniProtKB-KW"/>
</dbReference>
<keyword evidence="2" id="KW-1185">Reference proteome</keyword>
<sequence length="154" mass="18361">MYKVLYFYFKYYFNPFYEYKYLCKTRSINNIIILYFIYNGLFNDILCRIEGTFNFYHFFGQPADFVAAVGKLFSDAMHRQQRVGVHALKHNVHVVFKLEPSFAVMVFLATRKRDLRVASFFRAAHEHGQMRVFGHVARKHHAGSRLRGRMRSDL</sequence>
<keyword evidence="1" id="KW-0808">Transferase</keyword>
<dbReference type="EMBL" id="KF894742">
    <property type="protein sequence ID" value="AHD25625.1"/>
    <property type="molecule type" value="Genomic_DNA"/>
</dbReference>
<dbReference type="RefSeq" id="YP_008992231.1">
    <property type="nucleotide sequence ID" value="NC_023177.1"/>
</dbReference>
<proteinExistence type="predicted"/>
<evidence type="ECO:0000313" key="1">
    <source>
        <dbReference type="EMBL" id="AHD25625.1"/>
    </source>
</evidence>
<name>V9XTN6_9ABAC</name>
<protein>
    <submittedName>
        <fullName evidence="1">Ribokinase</fullName>
    </submittedName>
</protein>
<gene>
    <name evidence="1" type="ORF">chmu139</name>
</gene>
<dbReference type="KEGG" id="vg:18126113"/>
<organism evidence="1 2">
    <name type="scientific">Choristoneura murinana nucleopolyhedrovirus</name>
    <dbReference type="NCBI Taxonomy" id="1987479"/>
    <lineage>
        <taxon>Viruses</taxon>
        <taxon>Viruses incertae sedis</taxon>
        <taxon>Naldaviricetes</taxon>
        <taxon>Lefavirales</taxon>
        <taxon>Baculoviridae</taxon>
        <taxon>Alphabaculovirus</taxon>
        <taxon>Alphabaculovirus chomurinanae</taxon>
    </lineage>
</organism>
<keyword evidence="1" id="KW-0418">Kinase</keyword>
<evidence type="ECO:0000313" key="2">
    <source>
        <dbReference type="Proteomes" id="UP000203482"/>
    </source>
</evidence>
<dbReference type="GeneID" id="18126113"/>
<accession>V9XTN6</accession>